<dbReference type="Proteomes" id="UP000294829">
    <property type="component" value="Unassembled WGS sequence"/>
</dbReference>
<keyword evidence="2" id="KW-1185">Reference proteome</keyword>
<evidence type="ECO:0000313" key="1">
    <source>
        <dbReference type="EMBL" id="TDK59643.1"/>
    </source>
</evidence>
<sequence length="196" mass="22273">MQIFSKTTKGSETVLERDFPLPRKFKALLLAIDGKTDISIFERNLDAFGDVRAMLHTLQKEGLITPINSVTDSKPPKTARDIANPVEAKESISELLPARDKNLAMRAVPSRFGKSQQNVSAYVDQHQTLHAAVNAMELFLLTNWTDDFDWAIKEIKEIDSIKQLAQMWGRYKTLVQPLREIGQAHLSEMRQILKKI</sequence>
<reference evidence="1 2" key="1">
    <citation type="submission" date="2019-03" db="EMBL/GenBank/DDBJ databases">
        <title>Sapientia aquatica gen. nov., sp. nov., isolated from a crater lake.</title>
        <authorList>
            <person name="Felfoldi T."/>
            <person name="Szabo A."/>
            <person name="Toth E."/>
            <person name="Schumann P."/>
            <person name="Keki Z."/>
            <person name="Marialigeti K."/>
            <person name="Mathe I."/>
        </authorList>
    </citation>
    <scope>NUCLEOTIDE SEQUENCE [LARGE SCALE GENOMIC DNA]</scope>
    <source>
        <strain evidence="1 2">SA-152</strain>
    </source>
</reference>
<dbReference type="AlphaFoldDB" id="A0A4R5VNI9"/>
<accession>A0A4R5VNI9</accession>
<comment type="caution">
    <text evidence="1">The sequence shown here is derived from an EMBL/GenBank/DDBJ whole genome shotgun (WGS) entry which is preliminary data.</text>
</comment>
<dbReference type="RefSeq" id="WP_133331318.1">
    <property type="nucleotide sequence ID" value="NZ_SMYL01000020.1"/>
</dbReference>
<protein>
    <submittedName>
        <fullName evidence="1">Uncharacterized protein</fullName>
    </submittedName>
</protein>
<name>A0A4R5VNI9_9BURK</name>
<organism evidence="1 2">
    <name type="scientific">Sapientia aquatica</name>
    <dbReference type="NCBI Taxonomy" id="1549640"/>
    <lineage>
        <taxon>Bacteria</taxon>
        <taxon>Pseudomonadati</taxon>
        <taxon>Pseudomonadota</taxon>
        <taxon>Betaproteobacteria</taxon>
        <taxon>Burkholderiales</taxon>
        <taxon>Oxalobacteraceae</taxon>
        <taxon>Sapientia</taxon>
    </lineage>
</organism>
<dbReference type="EMBL" id="SMYL01000020">
    <property type="protein sequence ID" value="TDK59643.1"/>
    <property type="molecule type" value="Genomic_DNA"/>
</dbReference>
<evidence type="ECO:0000313" key="2">
    <source>
        <dbReference type="Proteomes" id="UP000294829"/>
    </source>
</evidence>
<proteinExistence type="predicted"/>
<gene>
    <name evidence="1" type="ORF">E2I14_18520</name>
</gene>